<dbReference type="InterPro" id="IPR011527">
    <property type="entry name" value="ABC1_TM_dom"/>
</dbReference>
<evidence type="ECO:0000256" key="2">
    <source>
        <dbReference type="ARBA" id="ARBA00009726"/>
    </source>
</evidence>
<feature type="transmembrane region" description="Helical" evidence="12">
    <location>
        <begin position="265"/>
        <end position="290"/>
    </location>
</feature>
<evidence type="ECO:0008006" key="16">
    <source>
        <dbReference type="Google" id="ProtNLM"/>
    </source>
</evidence>
<evidence type="ECO:0000256" key="10">
    <source>
        <dbReference type="ARBA" id="ARBA00023180"/>
    </source>
</evidence>
<dbReference type="PROSITE" id="PS50929">
    <property type="entry name" value="ABC_TM1F"/>
    <property type="match status" value="2"/>
</dbReference>
<keyword evidence="4 12" id="KW-0812">Transmembrane</keyword>
<dbReference type="CDD" id="cd03244">
    <property type="entry name" value="ABCC_MRP_domain2"/>
    <property type="match status" value="1"/>
</dbReference>
<gene>
    <name evidence="15" type="ORF">PYX00_002924</name>
</gene>
<evidence type="ECO:0000259" key="13">
    <source>
        <dbReference type="PROSITE" id="PS50893"/>
    </source>
</evidence>
<organism evidence="15">
    <name type="scientific">Menopon gallinae</name>
    <name type="common">poultry shaft louse</name>
    <dbReference type="NCBI Taxonomy" id="328185"/>
    <lineage>
        <taxon>Eukaryota</taxon>
        <taxon>Metazoa</taxon>
        <taxon>Ecdysozoa</taxon>
        <taxon>Arthropoda</taxon>
        <taxon>Hexapoda</taxon>
        <taxon>Insecta</taxon>
        <taxon>Pterygota</taxon>
        <taxon>Neoptera</taxon>
        <taxon>Paraneoptera</taxon>
        <taxon>Psocodea</taxon>
        <taxon>Troctomorpha</taxon>
        <taxon>Phthiraptera</taxon>
        <taxon>Amblycera</taxon>
        <taxon>Menoponidae</taxon>
        <taxon>Menopon</taxon>
    </lineage>
</organism>
<accession>A0AAW2HXV8</accession>
<feature type="transmembrane region" description="Helical" evidence="12">
    <location>
        <begin position="198"/>
        <end position="220"/>
    </location>
</feature>
<keyword evidence="7" id="KW-0067">ATP-binding</keyword>
<evidence type="ECO:0000256" key="4">
    <source>
        <dbReference type="ARBA" id="ARBA00022692"/>
    </source>
</evidence>
<feature type="region of interest" description="Disordered" evidence="11">
    <location>
        <begin position="739"/>
        <end position="769"/>
    </location>
</feature>
<dbReference type="SUPFAM" id="SSF90123">
    <property type="entry name" value="ABC transporter transmembrane region"/>
    <property type="match status" value="2"/>
</dbReference>
<evidence type="ECO:0000256" key="7">
    <source>
        <dbReference type="ARBA" id="ARBA00022840"/>
    </source>
</evidence>
<dbReference type="SMART" id="SM00382">
    <property type="entry name" value="AAA"/>
    <property type="match status" value="2"/>
</dbReference>
<dbReference type="InterPro" id="IPR050173">
    <property type="entry name" value="ABC_transporter_C-like"/>
</dbReference>
<feature type="domain" description="ABC transmembrane type-1" evidence="14">
    <location>
        <begin position="804"/>
        <end position="1101"/>
    </location>
</feature>
<dbReference type="FunFam" id="3.40.50.300:FF:000997">
    <property type="entry name" value="Multidrug resistance-associated protein 1"/>
    <property type="match status" value="1"/>
</dbReference>
<dbReference type="Pfam" id="PF00005">
    <property type="entry name" value="ABC_tran"/>
    <property type="match status" value="2"/>
</dbReference>
<keyword evidence="5" id="KW-0677">Repeat</keyword>
<dbReference type="EMBL" id="JARGDH010000002">
    <property type="protein sequence ID" value="KAL0274895.1"/>
    <property type="molecule type" value="Genomic_DNA"/>
</dbReference>
<dbReference type="InterPro" id="IPR036640">
    <property type="entry name" value="ABC1_TM_sf"/>
</dbReference>
<evidence type="ECO:0000256" key="5">
    <source>
        <dbReference type="ARBA" id="ARBA00022737"/>
    </source>
</evidence>
<dbReference type="PANTHER" id="PTHR24223:SF447">
    <property type="entry name" value="MULTIDRUG RESISTANCE-ASSOCIATED PROTEIN 5"/>
    <property type="match status" value="1"/>
</dbReference>
<name>A0AAW2HXV8_9NEOP</name>
<feature type="domain" description="ABC transporter" evidence="13">
    <location>
        <begin position="1138"/>
        <end position="1372"/>
    </location>
</feature>
<sequence length="1375" mass="154734">MTKETLRSSQIFQDVVLEPSDDDGNAAEVDQERVSEYSYRPYVIMTPRYVPNRGLTKYNAALKHLLPFRKRERKKSVIPVDGAGLFSLTTFSWLSKLIYQAYKKGITLDDIPLCSPFDTCSLNAERLGILWQAELDKKGPKNASFRRVAQKFMQTRVIVAFLVYILSCMFGFICPAIFMRKLIEFASDPDGDPWEGLMWAFAFTFSELMKTLTLGLYHALSYRTAIRLRSACLVLAYKKLIYLNSLGSKSIGGIINIYGSDGGRLFYLVVFGPMVIGGPIIVICCAFYIYFIFGPWGLLGLSTFLFFFPLQYLLSKITASFKQYALSRTDERIRLITEMLNIIKLIKIYAWEGYFLKQIQAIRNEELALLQKAAYCQSIGTTLTPTIPVITGILVFIIHVLSGYNLTAAQAYPLVTLLNSQLRSSLLNLRYGSENIVDGLITFRRIQGILLLEDNEQYVERSTDKTLALCMNEGTFTWFNHSDEITEDNKKKKKKKKKEKEKEVAPEGDDAEDKKLTDKIITQPFRLESINLCVTKGSLIGICGTVGSGKTALLQACLGQMKKITGQVSKSGRSAFVSQEPWIENTTLKENILFGEPYDPKRYINTLYCCALNEDVKYLPAGDETEIGERGVNLSGGQKQRVSLARALYSNRDIYFLDDPFSAVDTHVAAHIFENYILNALSNKTVFLVTHHMRFLRKCDEILVVKEGRIVERGTHHELLSKGREYFCMVESSTLISEKNVSETSTVKEEEEGEETEQKNDINKAPNSSQGKKFIEAEKMIRGEVKPYTYVTYIRVAGGFFISFIVFMSIFLTVGSISFSSWWLAVWLKAGSGNTTIIDPNTNETIISPYINDNPDLHFYMEVYAGIIALVGITSLVRGLTYTKIMIRASRVLHKNILEKMMRSRLRHFEVTPIGRIQNIFSRDFDEIDYRLPVAVETLLQNIWGVIFAFLLITVVFPWFIVAIIILGVLYFLVGKIFRVAIRDLKRIEAVTRAPIFSTISATLNGLSIIQAFGKETEYLSQFYKKFDEHTVCSYLSNCAMRWQAIRLDSISVVVALTTSLLVVILKGEVAPALAGLALAYSAQISGIFQYTIRLMSETEGRFISVERVILNMKQLHEETCTKKTIKVASGWPSHGTIKFQDVVLSYSRELPPVLNGISFEINSGEKIGIVGRTGAGKSSLVAAIFRLVELDSGAITIDGVDISLIPLPILRSRITVIPQDPVIFTGTLRSNLDPYNKYSDEIIWNVLKQTKLYDKVQSIPNGLSAVFGERGDVLSVGENQLLCLARALLRSSKILILDEATASVDPDTETAVQTIIDKDFKHCTILTIAHRLKTVKNCDKVLVLNHGMVQEFDDPKTLMENPNSLFSSMSSVLK</sequence>
<evidence type="ECO:0000256" key="3">
    <source>
        <dbReference type="ARBA" id="ARBA00022448"/>
    </source>
</evidence>
<evidence type="ECO:0000256" key="11">
    <source>
        <dbReference type="SAM" id="MobiDB-lite"/>
    </source>
</evidence>
<dbReference type="FunFam" id="1.20.1560.10:FF:000015">
    <property type="entry name" value="multidrug resistance-associated protein 5 isoform X1"/>
    <property type="match status" value="1"/>
</dbReference>
<evidence type="ECO:0000256" key="1">
    <source>
        <dbReference type="ARBA" id="ARBA00004127"/>
    </source>
</evidence>
<feature type="transmembrane region" description="Helical" evidence="12">
    <location>
        <begin position="157"/>
        <end position="178"/>
    </location>
</feature>
<evidence type="ECO:0000259" key="14">
    <source>
        <dbReference type="PROSITE" id="PS50929"/>
    </source>
</evidence>
<dbReference type="CDD" id="cd18599">
    <property type="entry name" value="ABC_6TM_MRP5_8_9_D2"/>
    <property type="match status" value="1"/>
</dbReference>
<feature type="domain" description="ABC transmembrane type-1" evidence="14">
    <location>
        <begin position="158"/>
        <end position="419"/>
    </location>
</feature>
<dbReference type="Gene3D" id="1.20.1560.10">
    <property type="entry name" value="ABC transporter type 1, transmembrane domain"/>
    <property type="match status" value="2"/>
</dbReference>
<comment type="subcellular location">
    <subcellularLocation>
        <location evidence="1">Endomembrane system</location>
        <topology evidence="1">Multi-pass membrane protein</topology>
    </subcellularLocation>
</comment>
<evidence type="ECO:0000256" key="12">
    <source>
        <dbReference type="SAM" id="Phobius"/>
    </source>
</evidence>
<dbReference type="FunFam" id="3.40.50.300:FF:000163">
    <property type="entry name" value="Multidrug resistance-associated protein member 4"/>
    <property type="match status" value="1"/>
</dbReference>
<keyword evidence="9 12" id="KW-0472">Membrane</keyword>
<dbReference type="InterPro" id="IPR003593">
    <property type="entry name" value="AAA+_ATPase"/>
</dbReference>
<evidence type="ECO:0000313" key="15">
    <source>
        <dbReference type="EMBL" id="KAL0274895.1"/>
    </source>
</evidence>
<dbReference type="GO" id="GO:0016020">
    <property type="term" value="C:membrane"/>
    <property type="evidence" value="ECO:0007669"/>
    <property type="project" value="InterPro"/>
</dbReference>
<evidence type="ECO:0000256" key="9">
    <source>
        <dbReference type="ARBA" id="ARBA00023136"/>
    </source>
</evidence>
<feature type="region of interest" description="Disordered" evidence="11">
    <location>
        <begin position="488"/>
        <end position="513"/>
    </location>
</feature>
<feature type="domain" description="ABC transporter" evidence="13">
    <location>
        <begin position="511"/>
        <end position="732"/>
    </location>
</feature>
<dbReference type="CDD" id="cd18592">
    <property type="entry name" value="ABC_6TM_MRP5_8_9_D1"/>
    <property type="match status" value="1"/>
</dbReference>
<dbReference type="InterPro" id="IPR027417">
    <property type="entry name" value="P-loop_NTPase"/>
</dbReference>
<dbReference type="FunFam" id="1.20.1560.10:FF:000012">
    <property type="entry name" value="ATP binding cassette subfamily C member 5"/>
    <property type="match status" value="1"/>
</dbReference>
<dbReference type="SUPFAM" id="SSF52540">
    <property type="entry name" value="P-loop containing nucleoside triphosphate hydrolases"/>
    <property type="match status" value="2"/>
</dbReference>
<keyword evidence="10" id="KW-0325">Glycoprotein</keyword>
<dbReference type="PROSITE" id="PS00211">
    <property type="entry name" value="ABC_TRANSPORTER_1"/>
    <property type="match status" value="1"/>
</dbReference>
<comment type="similarity">
    <text evidence="2">Belongs to the ABC transporter superfamily. ABCC family. Conjugate transporter (TC 3.A.1.208) subfamily.</text>
</comment>
<dbReference type="GO" id="GO:0005524">
    <property type="term" value="F:ATP binding"/>
    <property type="evidence" value="ECO:0007669"/>
    <property type="project" value="UniProtKB-KW"/>
</dbReference>
<dbReference type="GO" id="GO:0140359">
    <property type="term" value="F:ABC-type transporter activity"/>
    <property type="evidence" value="ECO:0007669"/>
    <property type="project" value="InterPro"/>
</dbReference>
<reference evidence="15" key="1">
    <citation type="journal article" date="2024" name="Gigascience">
        <title>Chromosome-level genome of the poultry shaft louse Menopon gallinae provides insight into the host-switching and adaptive evolution of parasitic lice.</title>
        <authorList>
            <person name="Xu Y."/>
            <person name="Ma L."/>
            <person name="Liu S."/>
            <person name="Liang Y."/>
            <person name="Liu Q."/>
            <person name="He Z."/>
            <person name="Tian L."/>
            <person name="Duan Y."/>
            <person name="Cai W."/>
            <person name="Li H."/>
            <person name="Song F."/>
        </authorList>
    </citation>
    <scope>NUCLEOTIDE SEQUENCE</scope>
    <source>
        <strain evidence="15">Cailab_2023a</strain>
    </source>
</reference>
<feature type="transmembrane region" description="Helical" evidence="12">
    <location>
        <begin position="863"/>
        <end position="881"/>
    </location>
</feature>
<dbReference type="GO" id="GO:0016887">
    <property type="term" value="F:ATP hydrolysis activity"/>
    <property type="evidence" value="ECO:0007669"/>
    <property type="project" value="InterPro"/>
</dbReference>
<evidence type="ECO:0000256" key="6">
    <source>
        <dbReference type="ARBA" id="ARBA00022741"/>
    </source>
</evidence>
<dbReference type="PANTHER" id="PTHR24223">
    <property type="entry name" value="ATP-BINDING CASSETTE SUB-FAMILY C"/>
    <property type="match status" value="1"/>
</dbReference>
<keyword evidence="3" id="KW-0813">Transport</keyword>
<keyword evidence="8 12" id="KW-1133">Transmembrane helix</keyword>
<protein>
    <recommendedName>
        <fullName evidence="16">Multidrug resistance-associated protein 5</fullName>
    </recommendedName>
</protein>
<dbReference type="Pfam" id="PF00664">
    <property type="entry name" value="ABC_membrane"/>
    <property type="match status" value="2"/>
</dbReference>
<dbReference type="Gene3D" id="3.40.50.300">
    <property type="entry name" value="P-loop containing nucleotide triphosphate hydrolases"/>
    <property type="match status" value="2"/>
</dbReference>
<comment type="caution">
    <text evidence="15">The sequence shown here is derived from an EMBL/GenBank/DDBJ whole genome shotgun (WGS) entry which is preliminary data.</text>
</comment>
<dbReference type="GO" id="GO:0012505">
    <property type="term" value="C:endomembrane system"/>
    <property type="evidence" value="ECO:0007669"/>
    <property type="project" value="UniProtKB-SubCell"/>
</dbReference>
<evidence type="ECO:0000256" key="8">
    <source>
        <dbReference type="ARBA" id="ARBA00022989"/>
    </source>
</evidence>
<dbReference type="CDD" id="cd03250">
    <property type="entry name" value="ABCC_MRP_domain1"/>
    <property type="match status" value="1"/>
</dbReference>
<keyword evidence="6" id="KW-0547">Nucleotide-binding</keyword>
<feature type="transmembrane region" description="Helical" evidence="12">
    <location>
        <begin position="796"/>
        <end position="819"/>
    </location>
</feature>
<dbReference type="InterPro" id="IPR017871">
    <property type="entry name" value="ABC_transporter-like_CS"/>
</dbReference>
<feature type="transmembrane region" description="Helical" evidence="12">
    <location>
        <begin position="296"/>
        <end position="314"/>
    </location>
</feature>
<proteinExistence type="inferred from homology"/>
<dbReference type="InterPro" id="IPR003439">
    <property type="entry name" value="ABC_transporter-like_ATP-bd"/>
</dbReference>
<dbReference type="PROSITE" id="PS50893">
    <property type="entry name" value="ABC_TRANSPORTER_2"/>
    <property type="match status" value="2"/>
</dbReference>